<name>A0A3G0WYR6_9PLAT</name>
<dbReference type="InterPro" id="IPR013833">
    <property type="entry name" value="Cyt_c_oxidase_su3_a-hlx"/>
</dbReference>
<accession>A0A3G0WYR6</accession>
<feature type="transmembrane region" description="Helical" evidence="9">
    <location>
        <begin position="68"/>
        <end position="87"/>
    </location>
</feature>
<evidence type="ECO:0000256" key="8">
    <source>
        <dbReference type="RuleBase" id="RU003375"/>
    </source>
</evidence>
<reference evidence="11" key="1">
    <citation type="submission" date="2011-11" db="EMBL/GenBank/DDBJ databases">
        <title>The complete mitochondrial genome of Diplorchis hangzhouensis (Platyhelminthes: Monogenea).</title>
        <authorList>
            <person name="Zhang J."/>
            <person name="Wu X."/>
            <person name="Xie M."/>
            <person name="Li A."/>
        </authorList>
    </citation>
    <scope>NUCLEOTIDE SEQUENCE</scope>
</reference>
<evidence type="ECO:0000256" key="5">
    <source>
        <dbReference type="ARBA" id="ARBA00022967"/>
    </source>
</evidence>
<dbReference type="InterPro" id="IPR035973">
    <property type="entry name" value="Cyt_c_oxidase_su3-like_sf"/>
</dbReference>
<dbReference type="EMBL" id="JQ038227">
    <property type="protein sequence ID" value="AFD18206.1"/>
    <property type="molecule type" value="Genomic_DNA"/>
</dbReference>
<protein>
    <recommendedName>
        <fullName evidence="3 8">Cytochrome c oxidase subunit 3</fullName>
    </recommendedName>
</protein>
<evidence type="ECO:0000256" key="4">
    <source>
        <dbReference type="ARBA" id="ARBA00022692"/>
    </source>
</evidence>
<dbReference type="GO" id="GO:0016020">
    <property type="term" value="C:membrane"/>
    <property type="evidence" value="ECO:0007669"/>
    <property type="project" value="UniProtKB-SubCell"/>
</dbReference>
<feature type="transmembrane region" description="Helical" evidence="9">
    <location>
        <begin position="7"/>
        <end position="24"/>
    </location>
</feature>
<comment type="similarity">
    <text evidence="2 8">Belongs to the cytochrome c oxidase subunit 3 family.</text>
</comment>
<feature type="domain" description="Heme-copper oxidase subunit III family profile" evidence="10">
    <location>
        <begin position="68"/>
        <end position="256"/>
    </location>
</feature>
<organism evidence="11">
    <name type="scientific">Diplorchis hangzhouensis</name>
    <dbReference type="NCBI Taxonomy" id="1131906"/>
    <lineage>
        <taxon>Eukaryota</taxon>
        <taxon>Metazoa</taxon>
        <taxon>Spiralia</taxon>
        <taxon>Lophotrochozoa</taxon>
        <taxon>Platyhelminthes</taxon>
        <taxon>Monogenea</taxon>
        <taxon>Polyopisthocotylea</taxon>
        <taxon>Polystomatidea</taxon>
        <taxon>Polystomatidae</taxon>
        <taxon>Diplorchis</taxon>
    </lineage>
</organism>
<keyword evidence="5" id="KW-1278">Translocase</keyword>
<keyword evidence="7 9" id="KW-0472">Membrane</keyword>
<comment type="function">
    <text evidence="8">Component of the cytochrome c oxidase, the last enzyme in the mitochondrial electron transport chain which drives oxidative phosphorylation. The respiratory chain contains 3 multisubunit complexes succinate dehydrogenase (complex II, CII), ubiquinol-cytochrome c oxidoreductase (cytochrome b-c1 complex, complex III, CIII) and cytochrome c oxidase (complex IV, CIV), that cooperate to transfer electrons derived from NADH and succinate to molecular oxygen, creating an electrochemical gradient over the inner membrane that drives transmembrane transport and the ATP synthase. Cytochrome c oxidase is the component of the respiratory chain that catalyzes the reduction of oxygen to water. Electrons originating from reduced cytochrome c in the intermembrane space (IMS) are transferred via the dinuclear copper A center (CU(A)) of subunit 2 and heme A of subunit 1 to the active site in subunit 1, a binuclear center (BNC) formed by heme A3 and copper B (CU(B)). The BNC reduces molecular oxygen to 2 water molecules using 4 electrons from cytochrome c in the IMS and 4 protons from the mitochondrial matrix.</text>
</comment>
<feature type="transmembrane region" description="Helical" evidence="9">
    <location>
        <begin position="99"/>
        <end position="119"/>
    </location>
</feature>
<dbReference type="GO" id="GO:0004129">
    <property type="term" value="F:cytochrome-c oxidase activity"/>
    <property type="evidence" value="ECO:0007669"/>
    <property type="project" value="InterPro"/>
</dbReference>
<dbReference type="InterPro" id="IPR000298">
    <property type="entry name" value="Cyt_c_oxidase-like_su3"/>
</dbReference>
<sequence>MVSFFPVVCSFSLSFILLISFILYGVGLWSFILCFCLVVVGLAVLASLESSIWCYFEEFMTSSWYKTFVLGEFLLFLSLMMPIFYVNDDVGEEALSDPYGIPLLGVGVLLFSSFCVYNFECCVENCEVGFINSLSFDEISNKLLDGKIWLILTILNGVGFIFLQGVEFNICPASVINTSWYGTCLVLVTFHGFHVFVGLLFLSVVYFRLYGVDSLFVVSSFESYVYQFRLSYFTCFYWHFVDFIWFIVYFIVYFNP</sequence>
<dbReference type="AlphaFoldDB" id="A0A3G0WYR6"/>
<dbReference type="PROSITE" id="PS50253">
    <property type="entry name" value="COX3"/>
    <property type="match status" value="1"/>
</dbReference>
<dbReference type="InterPro" id="IPR024791">
    <property type="entry name" value="Cyt_c/ubiquinol_Oxase_su3"/>
</dbReference>
<feature type="transmembrane region" description="Helical" evidence="9">
    <location>
        <begin position="148"/>
        <end position="166"/>
    </location>
</feature>
<feature type="transmembrane region" description="Helical" evidence="9">
    <location>
        <begin position="230"/>
        <end position="254"/>
    </location>
</feature>
<dbReference type="SUPFAM" id="SSF81452">
    <property type="entry name" value="Cytochrome c oxidase subunit III-like"/>
    <property type="match status" value="1"/>
</dbReference>
<evidence type="ECO:0000256" key="6">
    <source>
        <dbReference type="ARBA" id="ARBA00022989"/>
    </source>
</evidence>
<feature type="transmembrane region" description="Helical" evidence="9">
    <location>
        <begin position="30"/>
        <end position="56"/>
    </location>
</feature>
<keyword evidence="6 9" id="KW-1133">Transmembrane helix</keyword>
<keyword evidence="8 11" id="KW-0496">Mitochondrion</keyword>
<gene>
    <name evidence="11" type="primary">cox3</name>
</gene>
<evidence type="ECO:0000256" key="7">
    <source>
        <dbReference type="ARBA" id="ARBA00023136"/>
    </source>
</evidence>
<evidence type="ECO:0000256" key="2">
    <source>
        <dbReference type="ARBA" id="ARBA00010581"/>
    </source>
</evidence>
<evidence type="ECO:0000256" key="9">
    <source>
        <dbReference type="SAM" id="Phobius"/>
    </source>
</evidence>
<proteinExistence type="inferred from homology"/>
<comment type="subcellular location">
    <subcellularLocation>
        <location evidence="1">Membrane</location>
        <topology evidence="1">Multi-pass membrane protein</topology>
    </subcellularLocation>
</comment>
<evidence type="ECO:0000256" key="3">
    <source>
        <dbReference type="ARBA" id="ARBA00015944"/>
    </source>
</evidence>
<dbReference type="PANTHER" id="PTHR11403:SF7">
    <property type="entry name" value="CYTOCHROME C OXIDASE SUBUNIT 3"/>
    <property type="match status" value="1"/>
</dbReference>
<evidence type="ECO:0000259" key="10">
    <source>
        <dbReference type="PROSITE" id="PS50253"/>
    </source>
</evidence>
<geneLocation type="mitochondrion" evidence="11"/>
<dbReference type="GO" id="GO:0019646">
    <property type="term" value="P:aerobic electron transport chain"/>
    <property type="evidence" value="ECO:0007669"/>
    <property type="project" value="InterPro"/>
</dbReference>
<dbReference type="PANTHER" id="PTHR11403">
    <property type="entry name" value="CYTOCHROME C OXIDASE SUBUNIT III"/>
    <property type="match status" value="1"/>
</dbReference>
<evidence type="ECO:0000256" key="1">
    <source>
        <dbReference type="ARBA" id="ARBA00004141"/>
    </source>
</evidence>
<feature type="transmembrane region" description="Helical" evidence="9">
    <location>
        <begin position="178"/>
        <end position="209"/>
    </location>
</feature>
<dbReference type="Pfam" id="PF00510">
    <property type="entry name" value="COX3"/>
    <property type="match status" value="1"/>
</dbReference>
<evidence type="ECO:0000313" key="11">
    <source>
        <dbReference type="EMBL" id="AFD18206.1"/>
    </source>
</evidence>
<keyword evidence="4 8" id="KW-0812">Transmembrane</keyword>
<dbReference type="Gene3D" id="1.20.120.80">
    <property type="entry name" value="Cytochrome c oxidase, subunit III, four-helix bundle"/>
    <property type="match status" value="1"/>
</dbReference>